<dbReference type="GO" id="GO:0009409">
    <property type="term" value="P:response to cold"/>
    <property type="evidence" value="ECO:0007669"/>
    <property type="project" value="UniProtKB-ARBA"/>
</dbReference>
<dbReference type="Proteomes" id="UP001465755">
    <property type="component" value="Unassembled WGS sequence"/>
</dbReference>
<dbReference type="PANTHER" id="PTHR21431">
    <property type="entry name" value="PREFOLDIN SUBUNIT 6"/>
    <property type="match status" value="1"/>
</dbReference>
<reference evidence="4 5" key="1">
    <citation type="journal article" date="2024" name="Nat. Commun.">
        <title>Phylogenomics reveals the evolutionary origins of lichenization in chlorophyte algae.</title>
        <authorList>
            <person name="Puginier C."/>
            <person name="Libourel C."/>
            <person name="Otte J."/>
            <person name="Skaloud P."/>
            <person name="Haon M."/>
            <person name="Grisel S."/>
            <person name="Petersen M."/>
            <person name="Berrin J.G."/>
            <person name="Delaux P.M."/>
            <person name="Dal Grande F."/>
            <person name="Keller J."/>
        </authorList>
    </citation>
    <scope>NUCLEOTIDE SEQUENCE [LARGE SCALE GENOMIC DNA]</scope>
    <source>
        <strain evidence="4 5">SAG 2036</strain>
    </source>
</reference>
<gene>
    <name evidence="4" type="ORF">WJX73_005906</name>
</gene>
<evidence type="ECO:0000313" key="5">
    <source>
        <dbReference type="Proteomes" id="UP001465755"/>
    </source>
</evidence>
<dbReference type="GO" id="GO:0006457">
    <property type="term" value="P:protein folding"/>
    <property type="evidence" value="ECO:0007669"/>
    <property type="project" value="InterPro"/>
</dbReference>
<dbReference type="CDD" id="cd23161">
    <property type="entry name" value="Prefoldin_6"/>
    <property type="match status" value="1"/>
</dbReference>
<evidence type="ECO:0000256" key="1">
    <source>
        <dbReference type="ARBA" id="ARBA00008045"/>
    </source>
</evidence>
<accession>A0AAW1PLD2</accession>
<name>A0AAW1PLD2_9CHLO</name>
<comment type="caution">
    <text evidence="4">The sequence shown here is derived from an EMBL/GenBank/DDBJ whole genome shotgun (WGS) entry which is preliminary data.</text>
</comment>
<keyword evidence="3" id="KW-0175">Coiled coil</keyword>
<dbReference type="EMBL" id="JALJOQ010000015">
    <property type="protein sequence ID" value="KAK9810630.1"/>
    <property type="molecule type" value="Genomic_DNA"/>
</dbReference>
<keyword evidence="2" id="KW-0143">Chaperone</keyword>
<keyword evidence="5" id="KW-1185">Reference proteome</keyword>
<dbReference type="InterPro" id="IPR009053">
    <property type="entry name" value="Prefoldin"/>
</dbReference>
<proteinExistence type="inferred from homology"/>
<feature type="coiled-coil region" evidence="3">
    <location>
        <begin position="2"/>
        <end position="39"/>
    </location>
</feature>
<feature type="coiled-coil region" evidence="3">
    <location>
        <begin position="76"/>
        <end position="124"/>
    </location>
</feature>
<evidence type="ECO:0000256" key="3">
    <source>
        <dbReference type="SAM" id="Coils"/>
    </source>
</evidence>
<dbReference type="PANTHER" id="PTHR21431:SF0">
    <property type="entry name" value="PREFOLDIN SUBUNIT 6"/>
    <property type="match status" value="1"/>
</dbReference>
<dbReference type="Pfam" id="PF01920">
    <property type="entry name" value="Prefoldin_2"/>
    <property type="match status" value="1"/>
</dbReference>
<organism evidence="4 5">
    <name type="scientific">Symbiochloris irregularis</name>
    <dbReference type="NCBI Taxonomy" id="706552"/>
    <lineage>
        <taxon>Eukaryota</taxon>
        <taxon>Viridiplantae</taxon>
        <taxon>Chlorophyta</taxon>
        <taxon>core chlorophytes</taxon>
        <taxon>Trebouxiophyceae</taxon>
        <taxon>Trebouxiales</taxon>
        <taxon>Trebouxiaceae</taxon>
        <taxon>Symbiochloris</taxon>
    </lineage>
</organism>
<dbReference type="GO" id="GO:0016272">
    <property type="term" value="C:prefoldin complex"/>
    <property type="evidence" value="ECO:0007669"/>
    <property type="project" value="InterPro"/>
</dbReference>
<dbReference type="GO" id="GO:0005737">
    <property type="term" value="C:cytoplasm"/>
    <property type="evidence" value="ECO:0007669"/>
    <property type="project" value="TreeGrafter"/>
</dbReference>
<dbReference type="AlphaFoldDB" id="A0AAW1PLD2"/>
<dbReference type="Gene3D" id="1.10.287.370">
    <property type="match status" value="1"/>
</dbReference>
<comment type="similarity">
    <text evidence="1">Belongs to the prefoldin subunit beta family.</text>
</comment>
<dbReference type="GO" id="GO:0051087">
    <property type="term" value="F:protein-folding chaperone binding"/>
    <property type="evidence" value="ECO:0007669"/>
    <property type="project" value="TreeGrafter"/>
</dbReference>
<sequence length="133" mass="15230">MSEQLKNLKATLQLEVEAYQTLEKDIKAQQRARQQFLQQKQENDMVMKELALLDDDANVFKLVGPALIKQDPVEAKSNVQKRLEFINGELARLEGQLKGSEEKQLKKQQQIMKIQQDAERLQQASMAPIPVAN</sequence>
<dbReference type="InterPro" id="IPR002777">
    <property type="entry name" value="PFD_beta-like"/>
</dbReference>
<evidence type="ECO:0000313" key="4">
    <source>
        <dbReference type="EMBL" id="KAK9810630.1"/>
    </source>
</evidence>
<evidence type="ECO:0000256" key="2">
    <source>
        <dbReference type="ARBA" id="ARBA00023186"/>
    </source>
</evidence>
<dbReference type="FunFam" id="1.10.287.370:FF:000003">
    <property type="entry name" value="Prefoldin subunit 6"/>
    <property type="match status" value="1"/>
</dbReference>
<dbReference type="SUPFAM" id="SSF46579">
    <property type="entry name" value="Prefoldin"/>
    <property type="match status" value="1"/>
</dbReference>
<dbReference type="GO" id="GO:0051131">
    <property type="term" value="P:chaperone-mediated protein complex assembly"/>
    <property type="evidence" value="ECO:0007669"/>
    <property type="project" value="TreeGrafter"/>
</dbReference>
<dbReference type="GO" id="GO:0051082">
    <property type="term" value="F:unfolded protein binding"/>
    <property type="evidence" value="ECO:0007669"/>
    <property type="project" value="InterPro"/>
</dbReference>
<protein>
    <recommendedName>
        <fullName evidence="6">Prefoldin subunit 6</fullName>
    </recommendedName>
</protein>
<evidence type="ECO:0008006" key="6">
    <source>
        <dbReference type="Google" id="ProtNLM"/>
    </source>
</evidence>